<comment type="caution">
    <text evidence="1">The sequence shown here is derived from an EMBL/GenBank/DDBJ whole genome shotgun (WGS) entry which is preliminary data.</text>
</comment>
<gene>
    <name evidence="1" type="ORF">LTR84_012265</name>
</gene>
<protein>
    <submittedName>
        <fullName evidence="1">Uncharacterized protein</fullName>
    </submittedName>
</protein>
<reference evidence="1 2" key="1">
    <citation type="submission" date="2023-08" db="EMBL/GenBank/DDBJ databases">
        <title>Black Yeasts Isolated from many extreme environments.</title>
        <authorList>
            <person name="Coleine C."/>
            <person name="Stajich J.E."/>
            <person name="Selbmann L."/>
        </authorList>
    </citation>
    <scope>NUCLEOTIDE SEQUENCE [LARGE SCALE GENOMIC DNA]</scope>
    <source>
        <strain evidence="1 2">CCFEE 5792</strain>
    </source>
</reference>
<keyword evidence="2" id="KW-1185">Reference proteome</keyword>
<proteinExistence type="predicted"/>
<dbReference type="RefSeq" id="XP_064708449.1">
    <property type="nucleotide sequence ID" value="XM_064855789.1"/>
</dbReference>
<dbReference type="GeneID" id="89980412"/>
<evidence type="ECO:0000313" key="2">
    <source>
        <dbReference type="Proteomes" id="UP001358417"/>
    </source>
</evidence>
<name>A0AAV9NJD5_9EURO</name>
<dbReference type="Proteomes" id="UP001358417">
    <property type="component" value="Unassembled WGS sequence"/>
</dbReference>
<organism evidence="1 2">
    <name type="scientific">Exophiala bonariae</name>
    <dbReference type="NCBI Taxonomy" id="1690606"/>
    <lineage>
        <taxon>Eukaryota</taxon>
        <taxon>Fungi</taxon>
        <taxon>Dikarya</taxon>
        <taxon>Ascomycota</taxon>
        <taxon>Pezizomycotina</taxon>
        <taxon>Eurotiomycetes</taxon>
        <taxon>Chaetothyriomycetidae</taxon>
        <taxon>Chaetothyriales</taxon>
        <taxon>Herpotrichiellaceae</taxon>
        <taxon>Exophiala</taxon>
    </lineage>
</organism>
<dbReference type="AlphaFoldDB" id="A0AAV9NJD5"/>
<sequence length="261" mass="29128">MASKQTLSMNGPTFLRGSAMLIIWGGLDQGKTNKEEEELNDWWSNEHLPERLAIDGFLRTRRFHALREGISQYLVWYEVANLEVLTSPDYMAALNSPTPGTRRFMPILASMNRSACRVLYSVSRPEFSKCKEGPTGGTIAHVVLEPPQSSEGRQQILYWIQRDGWAGLVCYPGTLALHLMEHDEAASNSGSKTKSYDGVRFQDRSEDARGRWILLVEYAETITAPFAKHQAASEALRRGIHGCGVVSGDPQYYSLICAAAE</sequence>
<dbReference type="EMBL" id="JAVRRD010000007">
    <property type="protein sequence ID" value="KAK5056733.1"/>
    <property type="molecule type" value="Genomic_DNA"/>
</dbReference>
<accession>A0AAV9NJD5</accession>
<evidence type="ECO:0000313" key="1">
    <source>
        <dbReference type="EMBL" id="KAK5056733.1"/>
    </source>
</evidence>